<accession>A0A9W6U236</accession>
<proteinExistence type="predicted"/>
<dbReference type="AlphaFoldDB" id="A0A9W6U236"/>
<dbReference type="OrthoDB" id="78677at2759"/>
<dbReference type="EMBL" id="BSXT01000294">
    <property type="protein sequence ID" value="GMF23720.1"/>
    <property type="molecule type" value="Genomic_DNA"/>
</dbReference>
<dbReference type="GO" id="GO:0015074">
    <property type="term" value="P:DNA integration"/>
    <property type="evidence" value="ECO:0007669"/>
    <property type="project" value="InterPro"/>
</dbReference>
<evidence type="ECO:0000259" key="1">
    <source>
        <dbReference type="PROSITE" id="PS50994"/>
    </source>
</evidence>
<dbReference type="SUPFAM" id="SSF53098">
    <property type="entry name" value="Ribonuclease H-like"/>
    <property type="match status" value="1"/>
</dbReference>
<reference evidence="2" key="1">
    <citation type="submission" date="2023-04" db="EMBL/GenBank/DDBJ databases">
        <title>Phytophthora fragariaefolia NBRC 109709.</title>
        <authorList>
            <person name="Ichikawa N."/>
            <person name="Sato H."/>
            <person name="Tonouchi N."/>
        </authorList>
    </citation>
    <scope>NUCLEOTIDE SEQUENCE</scope>
    <source>
        <strain evidence="2">NBRC 109709</strain>
    </source>
</reference>
<protein>
    <submittedName>
        <fullName evidence="2">Unnamed protein product</fullName>
    </submittedName>
</protein>
<dbReference type="InterPro" id="IPR001584">
    <property type="entry name" value="Integrase_cat-core"/>
</dbReference>
<dbReference type="GO" id="GO:0003676">
    <property type="term" value="F:nucleic acid binding"/>
    <property type="evidence" value="ECO:0007669"/>
    <property type="project" value="InterPro"/>
</dbReference>
<dbReference type="InterPro" id="IPR036397">
    <property type="entry name" value="RNaseH_sf"/>
</dbReference>
<dbReference type="InterPro" id="IPR012337">
    <property type="entry name" value="RNaseH-like_sf"/>
</dbReference>
<evidence type="ECO:0000313" key="2">
    <source>
        <dbReference type="EMBL" id="GMF23720.1"/>
    </source>
</evidence>
<evidence type="ECO:0000313" key="3">
    <source>
        <dbReference type="Proteomes" id="UP001165121"/>
    </source>
</evidence>
<dbReference type="PROSITE" id="PS50994">
    <property type="entry name" value="INTEGRASE"/>
    <property type="match status" value="1"/>
</dbReference>
<comment type="caution">
    <text evidence="2">The sequence shown here is derived from an EMBL/GenBank/DDBJ whole genome shotgun (WGS) entry which is preliminary data.</text>
</comment>
<sequence>MGVRSGHHFKNAVISALQRALGAHHQFTTPRCPWANGTVEVLMREVLRCARALLSDWRLSETEWPKVIKIEQLVLNHSPSHSLGGVAPITAMTGLPAMNTLDPVVTPVGTEAVSLEQLREIRGAKFEELCSALEALHKRITVTSNVTRRKGRAKARKHGAKMAQFAICDYVLYADVWSNRRSKLRVKWCGPARVVGTPSNWVFTIENRLASETKEAHASRHKFYADASLNVTEDLLAQVAHNSEGTLSKHCDTKLKARCISCSSSGVG</sequence>
<name>A0A9W6U236_9STRA</name>
<feature type="domain" description="Integrase catalytic" evidence="1">
    <location>
        <begin position="1"/>
        <end position="96"/>
    </location>
</feature>
<organism evidence="2 3">
    <name type="scientific">Phytophthora fragariaefolia</name>
    <dbReference type="NCBI Taxonomy" id="1490495"/>
    <lineage>
        <taxon>Eukaryota</taxon>
        <taxon>Sar</taxon>
        <taxon>Stramenopiles</taxon>
        <taxon>Oomycota</taxon>
        <taxon>Peronosporomycetes</taxon>
        <taxon>Peronosporales</taxon>
        <taxon>Peronosporaceae</taxon>
        <taxon>Phytophthora</taxon>
    </lineage>
</organism>
<keyword evidence="3" id="KW-1185">Reference proteome</keyword>
<gene>
    <name evidence="2" type="ORF">Pfra01_000382200</name>
</gene>
<dbReference type="Proteomes" id="UP001165121">
    <property type="component" value="Unassembled WGS sequence"/>
</dbReference>
<dbReference type="Gene3D" id="3.30.420.10">
    <property type="entry name" value="Ribonuclease H-like superfamily/Ribonuclease H"/>
    <property type="match status" value="1"/>
</dbReference>